<dbReference type="InterPro" id="IPR011270">
    <property type="entry name" value="Pur_Nuc_Pase_Ino/Guo-sp"/>
</dbReference>
<evidence type="ECO:0000313" key="17">
    <source>
        <dbReference type="EMBL" id="KAE9327074.1"/>
    </source>
</evidence>
<accession>A0A6A3FP67</accession>
<dbReference type="Proteomes" id="UP000429523">
    <property type="component" value="Unassembled WGS sequence"/>
</dbReference>
<evidence type="ECO:0000313" key="19">
    <source>
        <dbReference type="Proteomes" id="UP000429523"/>
    </source>
</evidence>
<sequence length="301" mass="32460">MMNNTKTSPAPSATPETNPKERIDIINEYLQERVSTRPLIGVVCGSGLGGLSKCLSNQQVIKYEDIPQFPRSTVEGHAGELVLGDLDGVHVICMRGRVHCYEGYSMQEITLPIRAMCLLGIKYLLVTNAAGGLNPDFNVGDLMILNDHLNMPGLSGQHPLIGPNDTRFGGRFTPLTNCYDEKLQGLALEVAEKVGLTHKVRRGVYCFVSGPTYETPTEARFLRLVGCDAVGMSTAPEAIVAAHCGLKTIGLSVITNKAVFPGEKGAAACHEEVIETIQAAQNDIETFVRDLIVAVGQQHTS</sequence>
<dbReference type="Gene3D" id="3.40.50.1580">
    <property type="entry name" value="Nucleoside phosphorylase domain"/>
    <property type="match status" value="1"/>
</dbReference>
<dbReference type="Proteomes" id="UP000440367">
    <property type="component" value="Unassembled WGS sequence"/>
</dbReference>
<evidence type="ECO:0000313" key="12">
    <source>
        <dbReference type="EMBL" id="KAE9135831.1"/>
    </source>
</evidence>
<comment type="pathway">
    <text evidence="1 6">Purine metabolism; purine nucleoside salvage.</text>
</comment>
<dbReference type="EMBL" id="QXGE01000057">
    <property type="protein sequence ID" value="KAE9327074.1"/>
    <property type="molecule type" value="Genomic_DNA"/>
</dbReference>
<feature type="compositionally biased region" description="Polar residues" evidence="8">
    <location>
        <begin position="1"/>
        <end position="17"/>
    </location>
</feature>
<protein>
    <recommendedName>
        <fullName evidence="6">Purine nucleoside phosphorylase</fullName>
        <ecNumber evidence="6">2.4.2.1</ecNumber>
    </recommendedName>
    <alternativeName>
        <fullName evidence="6">Inosine-guanosine phosphorylase</fullName>
    </alternativeName>
</protein>
<dbReference type="NCBIfam" id="TIGR01700">
    <property type="entry name" value="PNPH"/>
    <property type="match status" value="1"/>
</dbReference>
<feature type="binding site" evidence="7">
    <location>
        <position position="77"/>
    </location>
    <ligand>
        <name>phosphate</name>
        <dbReference type="ChEBI" id="CHEBI:43474"/>
    </ligand>
</feature>
<evidence type="ECO:0000256" key="6">
    <source>
        <dbReference type="PIRNR" id="PIRNR000477"/>
    </source>
</evidence>
<evidence type="ECO:0000313" key="25">
    <source>
        <dbReference type="Proteomes" id="UP000476176"/>
    </source>
</evidence>
<organism evidence="10 19">
    <name type="scientific">Phytophthora fragariae</name>
    <dbReference type="NCBI Taxonomy" id="53985"/>
    <lineage>
        <taxon>Eukaryota</taxon>
        <taxon>Sar</taxon>
        <taxon>Stramenopiles</taxon>
        <taxon>Oomycota</taxon>
        <taxon>Peronosporomycetes</taxon>
        <taxon>Peronosporales</taxon>
        <taxon>Peronosporaceae</taxon>
        <taxon>Phytophthora</taxon>
    </lineage>
</organism>
<evidence type="ECO:0000256" key="3">
    <source>
        <dbReference type="ARBA" id="ARBA00011233"/>
    </source>
</evidence>
<dbReference type="OrthoDB" id="10261782at2759"/>
<dbReference type="InterPro" id="IPR018099">
    <property type="entry name" value="Purine_phosphorylase-2_CS"/>
</dbReference>
<reference evidence="19 20" key="1">
    <citation type="submission" date="2018-08" db="EMBL/GenBank/DDBJ databases">
        <title>Genomic investigation of the strawberry pathogen Phytophthora fragariae indicates pathogenicity is determined by transcriptional variation in three key races.</title>
        <authorList>
            <person name="Adams T.M."/>
            <person name="Armitage A.D."/>
            <person name="Sobczyk M.K."/>
            <person name="Bates H.J."/>
            <person name="Dunwell J.M."/>
            <person name="Nellist C.F."/>
            <person name="Harrison R.J."/>
        </authorList>
    </citation>
    <scope>NUCLEOTIDE SEQUENCE [LARGE SCALE GENOMIC DNA]</scope>
    <source>
        <strain evidence="17 21">A4</strain>
        <strain evidence="16 22">BC-1</strain>
        <strain evidence="15 25">BC-23</strain>
        <strain evidence="14 20">NOV-27</strain>
        <strain evidence="13 23">NOV-5</strain>
        <strain evidence="12 24">NOV-71</strain>
        <strain evidence="18 26">NOV-77</strain>
        <strain evidence="10 19">NOV-9</strain>
        <strain evidence="11 27">ONT-3</strain>
    </source>
</reference>
<proteinExistence type="inferred from homology"/>
<evidence type="ECO:0000256" key="2">
    <source>
        <dbReference type="ARBA" id="ARBA00006751"/>
    </source>
</evidence>
<evidence type="ECO:0000313" key="10">
    <source>
        <dbReference type="EMBL" id="KAE8947865.1"/>
    </source>
</evidence>
<evidence type="ECO:0000313" key="23">
    <source>
        <dbReference type="Proteomes" id="UP000440732"/>
    </source>
</evidence>
<dbReference type="Pfam" id="PF01048">
    <property type="entry name" value="PNP_UDP_1"/>
    <property type="match status" value="1"/>
</dbReference>
<evidence type="ECO:0000313" key="26">
    <source>
        <dbReference type="Proteomes" id="UP000486351"/>
    </source>
</evidence>
<dbReference type="EMBL" id="QXGD01000071">
    <property type="protein sequence ID" value="KAE9254843.1"/>
    <property type="molecule type" value="Genomic_DNA"/>
</dbReference>
<keyword evidence="5 6" id="KW-0808">Transferase</keyword>
<comment type="subunit">
    <text evidence="3">Homotrimer.</text>
</comment>
<dbReference type="InterPro" id="IPR000845">
    <property type="entry name" value="Nucleoside_phosphorylase_d"/>
</dbReference>
<evidence type="ECO:0000313" key="24">
    <source>
        <dbReference type="Proteomes" id="UP000441208"/>
    </source>
</evidence>
<evidence type="ECO:0000256" key="8">
    <source>
        <dbReference type="SAM" id="MobiDB-lite"/>
    </source>
</evidence>
<dbReference type="AlphaFoldDB" id="A0A6A3FP67"/>
<dbReference type="PIRSF" id="PIRSF000477">
    <property type="entry name" value="PurNPase"/>
    <property type="match status" value="1"/>
</dbReference>
<dbReference type="UniPathway" id="UPA00606"/>
<name>A0A6A3FP67_9STRA</name>
<dbReference type="GO" id="GO:0009116">
    <property type="term" value="P:nucleoside metabolic process"/>
    <property type="evidence" value="ECO:0007669"/>
    <property type="project" value="InterPro"/>
</dbReference>
<dbReference type="SUPFAM" id="SSF53167">
    <property type="entry name" value="Purine and uridine phosphorylases"/>
    <property type="match status" value="1"/>
</dbReference>
<evidence type="ECO:0000259" key="9">
    <source>
        <dbReference type="Pfam" id="PF01048"/>
    </source>
</evidence>
<comment type="caution">
    <text evidence="10">The sequence shown here is derived from an EMBL/GenBank/DDBJ whole genome shotgun (WGS) entry which is preliminary data.</text>
</comment>
<dbReference type="Proteomes" id="UP000433483">
    <property type="component" value="Unassembled WGS sequence"/>
</dbReference>
<dbReference type="EMBL" id="QXGA01000051">
    <property type="protein sequence ID" value="KAE9154019.1"/>
    <property type="molecule type" value="Genomic_DNA"/>
</dbReference>
<evidence type="ECO:0000313" key="15">
    <source>
        <dbReference type="EMBL" id="KAE9252386.1"/>
    </source>
</evidence>
<evidence type="ECO:0000256" key="7">
    <source>
        <dbReference type="PIRSR" id="PIRSR000477-2"/>
    </source>
</evidence>
<dbReference type="EMBL" id="QXFY01000056">
    <property type="protein sequence ID" value="KAE9359682.1"/>
    <property type="molecule type" value="Genomic_DNA"/>
</dbReference>
<feature type="binding site" evidence="7">
    <location>
        <position position="129"/>
    </location>
    <ligand>
        <name>phosphate</name>
        <dbReference type="ChEBI" id="CHEBI:43474"/>
    </ligand>
</feature>
<dbReference type="EMBL" id="QXGB01000063">
    <property type="protein sequence ID" value="KAE9233418.1"/>
    <property type="molecule type" value="Genomic_DNA"/>
</dbReference>
<dbReference type="PANTHER" id="PTHR11904:SF9">
    <property type="entry name" value="PURINE NUCLEOSIDE PHOSPHORYLASE-RELATED"/>
    <property type="match status" value="1"/>
</dbReference>
<dbReference type="Proteomes" id="UP000486351">
    <property type="component" value="Unassembled WGS sequence"/>
</dbReference>
<feature type="binding site" evidence="7">
    <location>
        <position position="256"/>
    </location>
    <ligand>
        <name>a purine D-ribonucleoside</name>
        <dbReference type="ChEBI" id="CHEBI:142355"/>
    </ligand>
</feature>
<comment type="function">
    <text evidence="6">The purine nucleoside phosphorylases catalyze the phosphorolytic breakdown of the N-glycosidic bond in the beta-(deoxy)ribonucleoside molecules, with the formation of the corresponding free purine bases and pentose-1-phosphate.</text>
</comment>
<dbReference type="EMBL" id="QXFX01000052">
    <property type="protein sequence ID" value="KAE9135708.1"/>
    <property type="molecule type" value="Genomic_DNA"/>
</dbReference>
<dbReference type="Proteomes" id="UP000440732">
    <property type="component" value="Unassembled WGS sequence"/>
</dbReference>
<dbReference type="EC" id="2.4.2.1" evidence="6"/>
<dbReference type="GO" id="GO:0005737">
    <property type="term" value="C:cytoplasm"/>
    <property type="evidence" value="ECO:0007669"/>
    <property type="project" value="TreeGrafter"/>
</dbReference>
<dbReference type="EMBL" id="QXGC01000054">
    <property type="protein sequence ID" value="KAE9252386.1"/>
    <property type="molecule type" value="Genomic_DNA"/>
</dbReference>
<evidence type="ECO:0000313" key="27">
    <source>
        <dbReference type="Proteomes" id="UP000488956"/>
    </source>
</evidence>
<keyword evidence="4 6" id="KW-0328">Glycosyltransferase</keyword>
<feature type="region of interest" description="Disordered" evidence="8">
    <location>
        <begin position="1"/>
        <end position="20"/>
    </location>
</feature>
<evidence type="ECO:0000313" key="18">
    <source>
        <dbReference type="EMBL" id="KAE9359682.1"/>
    </source>
</evidence>
<evidence type="ECO:0000313" key="16">
    <source>
        <dbReference type="EMBL" id="KAE9254843.1"/>
    </source>
</evidence>
<feature type="binding site" evidence="7">
    <location>
        <position position="233"/>
    </location>
    <ligand>
        <name>phosphate</name>
        <dbReference type="ChEBI" id="CHEBI:43474"/>
    </ligand>
</feature>
<evidence type="ECO:0000313" key="22">
    <source>
        <dbReference type="Proteomes" id="UP000440367"/>
    </source>
</evidence>
<gene>
    <name evidence="17" type="ORF">PF001_g2108</name>
    <name evidence="16" type="ORF">PF002_g2680</name>
    <name evidence="15" type="ORF">PF004_g2011</name>
    <name evidence="14" type="ORF">PF005_g2336</name>
    <name evidence="13" type="ORF">PF006_g1923</name>
    <name evidence="12" type="ORF">PF007_g2422</name>
    <name evidence="18" type="ORF">PF008_g2135</name>
    <name evidence="10" type="ORF">PF009_g2545</name>
    <name evidence="11" type="ORF">PF010_g1979</name>
</gene>
<evidence type="ECO:0000313" key="21">
    <source>
        <dbReference type="Proteomes" id="UP000437068"/>
    </source>
</evidence>
<dbReference type="Proteomes" id="UP000441208">
    <property type="component" value="Unassembled WGS sequence"/>
</dbReference>
<dbReference type="CDD" id="cd09009">
    <property type="entry name" value="PNP-EcPNPII_like"/>
    <property type="match status" value="1"/>
</dbReference>
<dbReference type="EMBL" id="QXGF01000068">
    <property type="protein sequence ID" value="KAE8947865.1"/>
    <property type="molecule type" value="Genomic_DNA"/>
</dbReference>
<evidence type="ECO:0000256" key="4">
    <source>
        <dbReference type="ARBA" id="ARBA00022676"/>
    </source>
</evidence>
<feature type="binding site" evidence="7">
    <location>
        <position position="214"/>
    </location>
    <ligand>
        <name>a purine D-ribonucleoside</name>
        <dbReference type="ChEBI" id="CHEBI:142355"/>
    </ligand>
</feature>
<comment type="similarity">
    <text evidence="2 6">Belongs to the PNP/MTAP phosphorylase family.</text>
</comment>
<evidence type="ECO:0000313" key="11">
    <source>
        <dbReference type="EMBL" id="KAE9135708.1"/>
    </source>
</evidence>
<dbReference type="EMBL" id="QXFZ01000065">
    <property type="protein sequence ID" value="KAE9135831.1"/>
    <property type="molecule type" value="Genomic_DNA"/>
</dbReference>
<feature type="domain" description="Nucleoside phosphorylase" evidence="9">
    <location>
        <begin position="40"/>
        <end position="292"/>
    </location>
</feature>
<dbReference type="NCBIfam" id="TIGR01697">
    <property type="entry name" value="PNPH-PUNA-XAPA"/>
    <property type="match status" value="1"/>
</dbReference>
<dbReference type="PANTHER" id="PTHR11904">
    <property type="entry name" value="METHYLTHIOADENOSINE/PURINE NUCLEOSIDE PHOSPHORYLASE"/>
    <property type="match status" value="1"/>
</dbReference>
<feature type="binding site" evidence="7">
    <location>
        <position position="46"/>
    </location>
    <ligand>
        <name>phosphate</name>
        <dbReference type="ChEBI" id="CHEBI:43474"/>
    </ligand>
</feature>
<dbReference type="Proteomes" id="UP000488956">
    <property type="component" value="Unassembled WGS sequence"/>
</dbReference>
<evidence type="ECO:0000256" key="1">
    <source>
        <dbReference type="ARBA" id="ARBA00005058"/>
    </source>
</evidence>
<dbReference type="InterPro" id="IPR035994">
    <property type="entry name" value="Nucleoside_phosphorylase_sf"/>
</dbReference>
<evidence type="ECO:0000313" key="14">
    <source>
        <dbReference type="EMBL" id="KAE9233418.1"/>
    </source>
</evidence>
<dbReference type="FunFam" id="3.40.50.1580:FF:000004">
    <property type="entry name" value="Purine nucleoside phosphorylase"/>
    <property type="match status" value="1"/>
</dbReference>
<evidence type="ECO:0000256" key="5">
    <source>
        <dbReference type="ARBA" id="ARBA00022679"/>
    </source>
</evidence>
<keyword evidence="20" id="KW-1185">Reference proteome</keyword>
<dbReference type="GO" id="GO:0004731">
    <property type="term" value="F:purine-nucleoside phosphorylase activity"/>
    <property type="evidence" value="ECO:0007669"/>
    <property type="project" value="UniProtKB-EC"/>
</dbReference>
<dbReference type="PROSITE" id="PS01240">
    <property type="entry name" value="PNP_MTAP_2"/>
    <property type="match status" value="1"/>
</dbReference>
<dbReference type="Proteomes" id="UP000476176">
    <property type="component" value="Unassembled WGS sequence"/>
</dbReference>
<dbReference type="NCBIfam" id="NF006054">
    <property type="entry name" value="PRK08202.1"/>
    <property type="match status" value="1"/>
</dbReference>
<feature type="binding site" evidence="7">
    <location>
        <begin position="97"/>
        <end position="99"/>
    </location>
    <ligand>
        <name>phosphate</name>
        <dbReference type="ChEBI" id="CHEBI:43474"/>
    </ligand>
</feature>
<evidence type="ECO:0000313" key="13">
    <source>
        <dbReference type="EMBL" id="KAE9154019.1"/>
    </source>
</evidence>
<dbReference type="InterPro" id="IPR011268">
    <property type="entry name" value="Purine_phosphorylase"/>
</dbReference>
<evidence type="ECO:0000313" key="20">
    <source>
        <dbReference type="Proteomes" id="UP000433483"/>
    </source>
</evidence>
<dbReference type="Proteomes" id="UP000437068">
    <property type="component" value="Unassembled WGS sequence"/>
</dbReference>